<dbReference type="GO" id="GO:0006412">
    <property type="term" value="P:translation"/>
    <property type="evidence" value="ECO:0007669"/>
    <property type="project" value="UniProtKB-UniRule"/>
</dbReference>
<dbReference type="EMBL" id="CADCTB010000077">
    <property type="protein sequence ID" value="CAA9230469.1"/>
    <property type="molecule type" value="Genomic_DNA"/>
</dbReference>
<keyword evidence="3 5" id="KW-0687">Ribonucleoprotein</keyword>
<dbReference type="AlphaFoldDB" id="A0A6J4HS52"/>
<reference evidence="7" key="1">
    <citation type="submission" date="2020-02" db="EMBL/GenBank/DDBJ databases">
        <authorList>
            <person name="Meier V. D."/>
        </authorList>
    </citation>
    <scope>NUCLEOTIDE SEQUENCE</scope>
    <source>
        <strain evidence="7">AVDCRST_MAG10</strain>
    </source>
</reference>
<protein>
    <recommendedName>
        <fullName evidence="4 5">Large ribosomal subunit protein uL4</fullName>
    </recommendedName>
</protein>
<dbReference type="InterPro" id="IPR013005">
    <property type="entry name" value="Ribosomal_uL4-like"/>
</dbReference>
<organism evidence="7">
    <name type="scientific">uncultured Acidimicrobiales bacterium</name>
    <dbReference type="NCBI Taxonomy" id="310071"/>
    <lineage>
        <taxon>Bacteria</taxon>
        <taxon>Bacillati</taxon>
        <taxon>Actinomycetota</taxon>
        <taxon>Acidimicrobiia</taxon>
        <taxon>Acidimicrobiales</taxon>
        <taxon>environmental samples</taxon>
    </lineage>
</organism>
<gene>
    <name evidence="5" type="primary">rplD</name>
    <name evidence="7" type="ORF">AVDCRST_MAG10-1137</name>
</gene>
<feature type="region of interest" description="Disordered" evidence="6">
    <location>
        <begin position="58"/>
        <end position="100"/>
    </location>
</feature>
<dbReference type="GO" id="GO:1990904">
    <property type="term" value="C:ribonucleoprotein complex"/>
    <property type="evidence" value="ECO:0007669"/>
    <property type="project" value="UniProtKB-KW"/>
</dbReference>
<feature type="region of interest" description="Disordered" evidence="6">
    <location>
        <begin position="203"/>
        <end position="229"/>
    </location>
</feature>
<dbReference type="HAMAP" id="MF_01328_B">
    <property type="entry name" value="Ribosomal_uL4_B"/>
    <property type="match status" value="1"/>
</dbReference>
<dbReference type="GO" id="GO:0005840">
    <property type="term" value="C:ribosome"/>
    <property type="evidence" value="ECO:0007669"/>
    <property type="project" value="UniProtKB-KW"/>
</dbReference>
<keyword evidence="5" id="KW-0694">RNA-binding</keyword>
<keyword evidence="2 5" id="KW-0689">Ribosomal protein</keyword>
<dbReference type="SUPFAM" id="SSF52166">
    <property type="entry name" value="Ribosomal protein L4"/>
    <property type="match status" value="1"/>
</dbReference>
<comment type="function">
    <text evidence="5">One of the primary rRNA binding proteins, this protein initially binds near the 5'-end of the 23S rRNA. It is important during the early stages of 50S assembly. It makes multiple contacts with different domains of the 23S rRNA in the assembled 50S subunit and ribosome.</text>
</comment>
<evidence type="ECO:0000256" key="4">
    <source>
        <dbReference type="ARBA" id="ARBA00035244"/>
    </source>
</evidence>
<dbReference type="InterPro" id="IPR002136">
    <property type="entry name" value="Ribosomal_uL4"/>
</dbReference>
<dbReference type="InterPro" id="IPR023574">
    <property type="entry name" value="Ribosomal_uL4_dom_sf"/>
</dbReference>
<dbReference type="PANTHER" id="PTHR10746:SF6">
    <property type="entry name" value="LARGE RIBOSOMAL SUBUNIT PROTEIN UL4M"/>
    <property type="match status" value="1"/>
</dbReference>
<dbReference type="Gene3D" id="3.40.1370.10">
    <property type="match status" value="1"/>
</dbReference>
<comment type="function">
    <text evidence="5">Forms part of the polypeptide exit tunnel.</text>
</comment>
<evidence type="ECO:0000256" key="6">
    <source>
        <dbReference type="SAM" id="MobiDB-lite"/>
    </source>
</evidence>
<dbReference type="GO" id="GO:0003735">
    <property type="term" value="F:structural constituent of ribosome"/>
    <property type="evidence" value="ECO:0007669"/>
    <property type="project" value="InterPro"/>
</dbReference>
<accession>A0A6J4HS52</accession>
<evidence type="ECO:0000313" key="7">
    <source>
        <dbReference type="EMBL" id="CAA9230469.1"/>
    </source>
</evidence>
<dbReference type="GO" id="GO:0019843">
    <property type="term" value="F:rRNA binding"/>
    <property type="evidence" value="ECO:0007669"/>
    <property type="project" value="UniProtKB-UniRule"/>
</dbReference>
<feature type="compositionally biased region" description="Basic residues" evidence="6">
    <location>
        <begin position="60"/>
        <end position="71"/>
    </location>
</feature>
<evidence type="ECO:0000256" key="5">
    <source>
        <dbReference type="HAMAP-Rule" id="MF_01328"/>
    </source>
</evidence>
<evidence type="ECO:0000256" key="2">
    <source>
        <dbReference type="ARBA" id="ARBA00022980"/>
    </source>
</evidence>
<evidence type="ECO:0000256" key="1">
    <source>
        <dbReference type="ARBA" id="ARBA00010528"/>
    </source>
</evidence>
<comment type="subunit">
    <text evidence="5">Part of the 50S ribosomal subunit.</text>
</comment>
<feature type="compositionally biased region" description="Low complexity" evidence="6">
    <location>
        <begin position="212"/>
        <end position="223"/>
    </location>
</feature>
<proteinExistence type="inferred from homology"/>
<keyword evidence="5" id="KW-0699">rRNA-binding</keyword>
<comment type="similarity">
    <text evidence="1 5">Belongs to the universal ribosomal protein uL4 family.</text>
</comment>
<dbReference type="NCBIfam" id="TIGR03953">
    <property type="entry name" value="rplD_bact"/>
    <property type="match status" value="1"/>
</dbReference>
<evidence type="ECO:0000256" key="3">
    <source>
        <dbReference type="ARBA" id="ARBA00023274"/>
    </source>
</evidence>
<name>A0A6J4HS52_9ACTN</name>
<dbReference type="Pfam" id="PF00573">
    <property type="entry name" value="Ribosomal_L4"/>
    <property type="match status" value="1"/>
</dbReference>
<dbReference type="PANTHER" id="PTHR10746">
    <property type="entry name" value="50S RIBOSOMAL PROTEIN L4"/>
    <property type="match status" value="1"/>
</dbReference>
<sequence>MASVDIRNASGATVGNTDLADDIFGVTPNVPLMHQVVTAQLAGIRSGDHSTLTRAEVRGGGRKPWRQKGSGRARQGSTRAPHWRGGGVAMGPRPRSYAQRTPKKMVAAALRSALSDRAAEGKVVVVDAWDFPAPKTRDAKAALAALGVNGRVLLVLDREQEAAAKSFRNLPKVHLILPSELNAYDVLCSDWVIFTRDNLPTGAGGSTDPEMPDTTHATDAAAPDAEENA</sequence>